<comment type="caution">
    <text evidence="1">The sequence shown here is derived from an EMBL/GenBank/DDBJ whole genome shotgun (WGS) entry which is preliminary data.</text>
</comment>
<dbReference type="EMBL" id="NFLC01000010">
    <property type="protein sequence ID" value="OUQ10384.1"/>
    <property type="molecule type" value="Genomic_DNA"/>
</dbReference>
<dbReference type="Proteomes" id="UP000196074">
    <property type="component" value="Unassembled WGS sequence"/>
</dbReference>
<dbReference type="NCBIfam" id="TIGR01482">
    <property type="entry name" value="SPP-subfamily"/>
    <property type="match status" value="1"/>
</dbReference>
<accession>A0A1Y4QYJ4</accession>
<dbReference type="PANTHER" id="PTHR10000:SF8">
    <property type="entry name" value="HAD SUPERFAMILY HYDROLASE-LIKE, TYPE 3"/>
    <property type="match status" value="1"/>
</dbReference>
<dbReference type="Gene3D" id="3.40.50.1000">
    <property type="entry name" value="HAD superfamily/HAD-like"/>
    <property type="match status" value="1"/>
</dbReference>
<protein>
    <submittedName>
        <fullName evidence="1">Sugar-phosphatase</fullName>
    </submittedName>
</protein>
<dbReference type="Pfam" id="PF08282">
    <property type="entry name" value="Hydrolase_3"/>
    <property type="match status" value="1"/>
</dbReference>
<sequence length="270" mass="30262">MAIKLIAIDIDGTLINDKHQITPEVHEALQKAREQGVKVVLCTGRPLPGVTNYLNELELFTGEDYVICYNGSLVQNTLTKEIVVEFGLTLDDYLEMEYLARKVGVHFHATGLDTMYTANRNISSHTVREAYLVNMDLCYRTPEEMTEDIKIVKMMMIDDAEVLDQGIAQIPKEYFERYTMVKSSPYFFEILNKRADKGAALKHLAQHLGIKQEEVMAIGDNENDLPMIEFAGIGVAMGNATENVKNVANVITASNNEHGVAKAVEKYVLN</sequence>
<dbReference type="NCBIfam" id="TIGR00099">
    <property type="entry name" value="Cof-subfamily"/>
    <property type="match status" value="1"/>
</dbReference>
<dbReference type="GO" id="GO:0005829">
    <property type="term" value="C:cytosol"/>
    <property type="evidence" value="ECO:0007669"/>
    <property type="project" value="TreeGrafter"/>
</dbReference>
<dbReference type="GO" id="GO:0000287">
    <property type="term" value="F:magnesium ion binding"/>
    <property type="evidence" value="ECO:0007669"/>
    <property type="project" value="TreeGrafter"/>
</dbReference>
<dbReference type="Gene3D" id="3.30.1240.10">
    <property type="match status" value="1"/>
</dbReference>
<dbReference type="NCBIfam" id="NF007806">
    <property type="entry name" value="PRK10513.1"/>
    <property type="match status" value="1"/>
</dbReference>
<dbReference type="PROSITE" id="PS01229">
    <property type="entry name" value="COF_2"/>
    <property type="match status" value="1"/>
</dbReference>
<organism evidence="1 2">
    <name type="scientific">Enterococcus cecorum</name>
    <dbReference type="NCBI Taxonomy" id="44008"/>
    <lineage>
        <taxon>Bacteria</taxon>
        <taxon>Bacillati</taxon>
        <taxon>Bacillota</taxon>
        <taxon>Bacilli</taxon>
        <taxon>Lactobacillales</taxon>
        <taxon>Enterococcaceae</taxon>
        <taxon>Enterococcus</taxon>
    </lineage>
</organism>
<dbReference type="InterPro" id="IPR006379">
    <property type="entry name" value="HAD-SF_hydro_IIB"/>
</dbReference>
<evidence type="ECO:0000313" key="1">
    <source>
        <dbReference type="EMBL" id="OUQ10384.1"/>
    </source>
</evidence>
<dbReference type="SFLD" id="SFLDG01144">
    <property type="entry name" value="C2.B.4:_PGP_Like"/>
    <property type="match status" value="1"/>
</dbReference>
<gene>
    <name evidence="1" type="ORF">B5E88_06425</name>
</gene>
<dbReference type="GO" id="GO:0016791">
    <property type="term" value="F:phosphatase activity"/>
    <property type="evidence" value="ECO:0007669"/>
    <property type="project" value="TreeGrafter"/>
</dbReference>
<name>A0A1Y4QYJ4_9ENTE</name>
<proteinExistence type="predicted"/>
<dbReference type="InterPro" id="IPR036412">
    <property type="entry name" value="HAD-like_sf"/>
</dbReference>
<reference evidence="2" key="1">
    <citation type="submission" date="2017-04" db="EMBL/GenBank/DDBJ databases">
        <title>Function of individual gut microbiota members based on whole genome sequencing of pure cultures obtained from chicken caecum.</title>
        <authorList>
            <person name="Medvecky M."/>
            <person name="Cejkova D."/>
            <person name="Polansky O."/>
            <person name="Karasova D."/>
            <person name="Kubasova T."/>
            <person name="Cizek A."/>
            <person name="Rychlik I."/>
        </authorList>
    </citation>
    <scope>NUCLEOTIDE SEQUENCE [LARGE SCALE GENOMIC DNA]</scope>
    <source>
        <strain evidence="2">An144</strain>
    </source>
</reference>
<dbReference type="CDD" id="cd07516">
    <property type="entry name" value="HAD_Pase"/>
    <property type="match status" value="1"/>
</dbReference>
<dbReference type="SFLD" id="SFLDG01140">
    <property type="entry name" value="C2.B:_Phosphomannomutase_and_P"/>
    <property type="match status" value="1"/>
</dbReference>
<dbReference type="AlphaFoldDB" id="A0A1Y4QYJ4"/>
<evidence type="ECO:0000313" key="2">
    <source>
        <dbReference type="Proteomes" id="UP000196074"/>
    </source>
</evidence>
<dbReference type="RefSeq" id="WP_087214962.1">
    <property type="nucleotide sequence ID" value="NZ_NFLC01000010.1"/>
</dbReference>
<dbReference type="SUPFAM" id="SSF56784">
    <property type="entry name" value="HAD-like"/>
    <property type="match status" value="1"/>
</dbReference>
<dbReference type="InterPro" id="IPR023214">
    <property type="entry name" value="HAD_sf"/>
</dbReference>
<dbReference type="PANTHER" id="PTHR10000">
    <property type="entry name" value="PHOSPHOSERINE PHOSPHATASE"/>
    <property type="match status" value="1"/>
</dbReference>
<dbReference type="InterPro" id="IPR000150">
    <property type="entry name" value="Cof"/>
</dbReference>
<dbReference type="NCBIfam" id="TIGR01484">
    <property type="entry name" value="HAD-SF-IIB"/>
    <property type="match status" value="1"/>
</dbReference>
<dbReference type="SFLD" id="SFLDS00003">
    <property type="entry name" value="Haloacid_Dehalogenase"/>
    <property type="match status" value="1"/>
</dbReference>